<dbReference type="Proteomes" id="UP000199013">
    <property type="component" value="Unassembled WGS sequence"/>
</dbReference>
<proteinExistence type="predicted"/>
<dbReference type="EMBL" id="FLUV01000788">
    <property type="protein sequence ID" value="SBW21005.1"/>
    <property type="molecule type" value="Genomic_DNA"/>
</dbReference>
<keyword evidence="2" id="KW-1185">Reference proteome</keyword>
<protein>
    <submittedName>
        <fullName evidence="1">Uncharacterized protein</fullName>
    </submittedName>
</protein>
<dbReference type="AlphaFoldDB" id="A0A1C3NWJ5"/>
<accession>A0A1C3NWJ5</accession>
<evidence type="ECO:0000313" key="1">
    <source>
        <dbReference type="EMBL" id="SBW21005.1"/>
    </source>
</evidence>
<name>A0A1C3NWJ5_9ACTN</name>
<gene>
    <name evidence="1" type="ORF">FDG2_1863</name>
</gene>
<evidence type="ECO:0000313" key="2">
    <source>
        <dbReference type="Proteomes" id="UP000199013"/>
    </source>
</evidence>
<sequence length="67" mass="7530">MIGEGRVDVPEAAAEPWVPRMFGEVLDAAHEYRICHGMSEISEDEAMELTLEAQREVRAEMRAEGIL</sequence>
<organism evidence="1 2">
    <name type="scientific">Candidatus Protofrankia californiensis</name>
    <dbReference type="NCBI Taxonomy" id="1839754"/>
    <lineage>
        <taxon>Bacteria</taxon>
        <taxon>Bacillati</taxon>
        <taxon>Actinomycetota</taxon>
        <taxon>Actinomycetes</taxon>
        <taxon>Frankiales</taxon>
        <taxon>Frankiaceae</taxon>
        <taxon>Protofrankia</taxon>
    </lineage>
</organism>
<reference evidence="2" key="1">
    <citation type="submission" date="2016-02" db="EMBL/GenBank/DDBJ databases">
        <authorList>
            <person name="Wibberg D."/>
        </authorList>
    </citation>
    <scope>NUCLEOTIDE SEQUENCE [LARGE SCALE GENOMIC DNA]</scope>
</reference>